<evidence type="ECO:0000256" key="6">
    <source>
        <dbReference type="ARBA" id="ARBA00023136"/>
    </source>
</evidence>
<dbReference type="PROSITE" id="PS00417">
    <property type="entry name" value="SYNAPTOBREVIN"/>
    <property type="match status" value="1"/>
</dbReference>
<dbReference type="AlphaFoldDB" id="A0A7R9Z8R9"/>
<evidence type="ECO:0000256" key="5">
    <source>
        <dbReference type="ARBA" id="ARBA00022989"/>
    </source>
</evidence>
<proteinExistence type="inferred from homology"/>
<evidence type="ECO:0000259" key="12">
    <source>
        <dbReference type="PROSITE" id="PS50892"/>
    </source>
</evidence>
<dbReference type="SUPFAM" id="SSF58038">
    <property type="entry name" value="SNARE fusion complex"/>
    <property type="match status" value="1"/>
</dbReference>
<dbReference type="InterPro" id="IPR011012">
    <property type="entry name" value="Longin-like_dom_sf"/>
</dbReference>
<dbReference type="CDD" id="cd15843">
    <property type="entry name" value="R-SNARE"/>
    <property type="match status" value="1"/>
</dbReference>
<keyword evidence="5 10" id="KW-1133">Transmembrane helix</keyword>
<dbReference type="InterPro" id="IPR001388">
    <property type="entry name" value="Synaptobrevin-like"/>
</dbReference>
<dbReference type="PRINTS" id="PR00219">
    <property type="entry name" value="SYNAPTOBREVN"/>
</dbReference>
<dbReference type="InterPro" id="IPR042855">
    <property type="entry name" value="V_SNARE_CC"/>
</dbReference>
<name>A0A7R9Z8R9_9CHLO</name>
<dbReference type="SMART" id="SM01270">
    <property type="entry name" value="Longin"/>
    <property type="match status" value="1"/>
</dbReference>
<reference evidence="13" key="1">
    <citation type="submission" date="2021-01" db="EMBL/GenBank/DDBJ databases">
        <authorList>
            <person name="Corre E."/>
            <person name="Pelletier E."/>
            <person name="Niang G."/>
            <person name="Scheremetjew M."/>
            <person name="Finn R."/>
            <person name="Kale V."/>
            <person name="Holt S."/>
            <person name="Cochrane G."/>
            <person name="Meng A."/>
            <person name="Brown T."/>
            <person name="Cohen L."/>
        </authorList>
    </citation>
    <scope>NUCLEOTIDE SEQUENCE</scope>
    <source>
        <strain evidence="13">CCMP219</strain>
    </source>
</reference>
<dbReference type="Pfam" id="PF00957">
    <property type="entry name" value="Synaptobrevin"/>
    <property type="match status" value="1"/>
</dbReference>
<feature type="transmembrane region" description="Helical" evidence="10">
    <location>
        <begin position="191"/>
        <end position="211"/>
    </location>
</feature>
<evidence type="ECO:0000256" key="1">
    <source>
        <dbReference type="ARBA" id="ARBA00008025"/>
    </source>
</evidence>
<evidence type="ECO:0000256" key="9">
    <source>
        <dbReference type="PROSITE-ProRule" id="PRU00290"/>
    </source>
</evidence>
<keyword evidence="2" id="KW-0813">Transport</keyword>
<dbReference type="CDD" id="cd14824">
    <property type="entry name" value="Longin"/>
    <property type="match status" value="1"/>
</dbReference>
<evidence type="ECO:0000256" key="3">
    <source>
        <dbReference type="ARBA" id="ARBA00022692"/>
    </source>
</evidence>
<dbReference type="InterPro" id="IPR051097">
    <property type="entry name" value="Synaptobrevin-like_transport"/>
</dbReference>
<comment type="similarity">
    <text evidence="1">Belongs to the synaptobrevin family.</text>
</comment>
<protein>
    <recommendedName>
        <fullName evidence="14">V-SNARE coiled-coil homology domain-containing protein</fullName>
    </recommendedName>
</protein>
<dbReference type="PANTHER" id="PTHR21136">
    <property type="entry name" value="SNARE PROTEINS"/>
    <property type="match status" value="1"/>
</dbReference>
<evidence type="ECO:0008006" key="14">
    <source>
        <dbReference type="Google" id="ProtNLM"/>
    </source>
</evidence>
<dbReference type="GO" id="GO:0015031">
    <property type="term" value="P:protein transport"/>
    <property type="evidence" value="ECO:0007669"/>
    <property type="project" value="UniProtKB-KW"/>
</dbReference>
<keyword evidence="3 10" id="KW-0812">Transmembrane</keyword>
<evidence type="ECO:0000256" key="10">
    <source>
        <dbReference type="SAM" id="Phobius"/>
    </source>
</evidence>
<dbReference type="Gene3D" id="1.20.5.110">
    <property type="match status" value="1"/>
</dbReference>
<evidence type="ECO:0000256" key="7">
    <source>
        <dbReference type="ARBA" id="ARBA00037493"/>
    </source>
</evidence>
<evidence type="ECO:0000256" key="2">
    <source>
        <dbReference type="ARBA" id="ARBA00022448"/>
    </source>
</evidence>
<keyword evidence="9" id="KW-0175">Coiled coil</keyword>
<dbReference type="GO" id="GO:0016192">
    <property type="term" value="P:vesicle-mediated transport"/>
    <property type="evidence" value="ECO:0007669"/>
    <property type="project" value="InterPro"/>
</dbReference>
<dbReference type="InterPro" id="IPR010908">
    <property type="entry name" value="Longin_dom"/>
</dbReference>
<evidence type="ECO:0000256" key="8">
    <source>
        <dbReference type="ARBA" id="ARBA00046280"/>
    </source>
</evidence>
<dbReference type="GO" id="GO:0005737">
    <property type="term" value="C:cytoplasm"/>
    <property type="evidence" value="ECO:0007669"/>
    <property type="project" value="UniProtKB-ARBA"/>
</dbReference>
<dbReference type="PANTHER" id="PTHR21136:SF168">
    <property type="entry name" value="VESICLE-ASSOCIATED MEMBRANE PROTEIN 9"/>
    <property type="match status" value="1"/>
</dbReference>
<keyword evidence="6 10" id="KW-0472">Membrane</keyword>
<dbReference type="GO" id="GO:0016020">
    <property type="term" value="C:membrane"/>
    <property type="evidence" value="ECO:0007669"/>
    <property type="project" value="InterPro"/>
</dbReference>
<dbReference type="SUPFAM" id="SSF64356">
    <property type="entry name" value="SNARE-like"/>
    <property type="match status" value="1"/>
</dbReference>
<feature type="domain" description="Longin" evidence="11">
    <location>
        <begin position="7"/>
        <end position="113"/>
    </location>
</feature>
<keyword evidence="4" id="KW-0653">Protein transport</keyword>
<gene>
    <name evidence="13" type="ORF">CEUR00632_LOCUS20901</name>
</gene>
<comment type="function">
    <text evidence="7">Involved in the targeting and/or fusion of transport vesicles to their target membrane.</text>
</comment>
<dbReference type="PROSITE" id="PS50892">
    <property type="entry name" value="V_SNARE"/>
    <property type="match status" value="1"/>
</dbReference>
<sequence>MPLLYASVSRGIATQAEYAAAEGNFGGVAAELLDKAARNEGKFTYTVDGYTFNFLTCDGFTFLVVADGAYGRAIPSAFLDKAQVAFADTYGSGTDSDASSMAAGFSKQLKQMMERAALQPASYSKAAQVQSKVDEARGIVTDNLERVLQRGERLELLTDRSDDLITESALFHRHARALRWRLAWGDARTKLAAAAVVLLVVLLVLLLVCALRGGCSTK</sequence>
<evidence type="ECO:0000313" key="13">
    <source>
        <dbReference type="EMBL" id="CAD8310852.1"/>
    </source>
</evidence>
<dbReference type="PROSITE" id="PS50859">
    <property type="entry name" value="LONGIN"/>
    <property type="match status" value="1"/>
</dbReference>
<organism evidence="13">
    <name type="scientific">Chlamydomonas euryale</name>
    <dbReference type="NCBI Taxonomy" id="1486919"/>
    <lineage>
        <taxon>Eukaryota</taxon>
        <taxon>Viridiplantae</taxon>
        <taxon>Chlorophyta</taxon>
        <taxon>core chlorophytes</taxon>
        <taxon>Chlorophyceae</taxon>
        <taxon>CS clade</taxon>
        <taxon>Chlamydomonadales</taxon>
        <taxon>Chlamydomonadaceae</taxon>
        <taxon>Chlamydomonas</taxon>
    </lineage>
</organism>
<comment type="subcellular location">
    <subcellularLocation>
        <location evidence="8">Endomembrane system</location>
        <topology evidence="8">Single-pass type IV membrane protein</topology>
    </subcellularLocation>
</comment>
<dbReference type="Pfam" id="PF13774">
    <property type="entry name" value="Longin"/>
    <property type="match status" value="1"/>
</dbReference>
<accession>A0A7R9Z8R9</accession>
<evidence type="ECO:0000259" key="11">
    <source>
        <dbReference type="PROSITE" id="PS50859"/>
    </source>
</evidence>
<dbReference type="Gene3D" id="3.30.450.50">
    <property type="entry name" value="Longin domain"/>
    <property type="match status" value="1"/>
</dbReference>
<dbReference type="GO" id="GO:0012505">
    <property type="term" value="C:endomembrane system"/>
    <property type="evidence" value="ECO:0007669"/>
    <property type="project" value="UniProtKB-SubCell"/>
</dbReference>
<evidence type="ECO:0000256" key="4">
    <source>
        <dbReference type="ARBA" id="ARBA00022927"/>
    </source>
</evidence>
<feature type="domain" description="V-SNARE coiled-coil homology" evidence="12">
    <location>
        <begin position="125"/>
        <end position="185"/>
    </location>
</feature>
<dbReference type="EMBL" id="HBEC01044808">
    <property type="protein sequence ID" value="CAD8310852.1"/>
    <property type="molecule type" value="Transcribed_RNA"/>
</dbReference>